<sequence length="329" mass="36856">MQVHFVNVGYGEATLITKDNFVMLIDGGTNRKEEYDNPGCIRIRDYLKKTGISKVDLVVVTHIHDDHIGGIPEVLRNFPVSAVWINVKPILPCLDMIEWFQSVREGNLSGVLFKNALESYKELLEECETRKIPIFQRGRGDGRVSPDQGLTVELLSPSPEHQKETLEAFEELRSGSDLKKAEALYYEIDAKGNQTSLSLWIQAGKTAVLLTGDKVDGWDEIYRTYGNRLGSQILKVTHHGQADGMPQEMIQVSQPDIFVICSSVDKRFNSAHPTVIDRAYAYLKENRKVGGVFVTGCLGEGFSEVKEICAVKFICDENTGEISTYYVES</sequence>
<reference evidence="2" key="1">
    <citation type="submission" date="2021-04" db="EMBL/GenBank/DDBJ databases">
        <title>Sinoanaerobacter chloroacetimidivorans sp. nov., an obligate anaerobic bacterium isolated from anaerobic sludge.</title>
        <authorList>
            <person name="Bao Y."/>
        </authorList>
    </citation>
    <scope>NUCLEOTIDE SEQUENCE</scope>
    <source>
        <strain evidence="2">BAD-6</strain>
    </source>
</reference>
<name>A0A8J8B3Y0_9FIRM</name>
<dbReference type="InterPro" id="IPR001279">
    <property type="entry name" value="Metallo-B-lactamas"/>
</dbReference>
<dbReference type="EMBL" id="JAGSND010000022">
    <property type="protein sequence ID" value="MBR0600187.1"/>
    <property type="molecule type" value="Genomic_DNA"/>
</dbReference>
<dbReference type="AlphaFoldDB" id="A0A8J8B3Y0"/>
<evidence type="ECO:0000313" key="3">
    <source>
        <dbReference type="Proteomes" id="UP000675664"/>
    </source>
</evidence>
<dbReference type="Gene3D" id="3.60.15.10">
    <property type="entry name" value="Ribonuclease Z/Hydroxyacylglutathione hydrolase-like"/>
    <property type="match status" value="1"/>
</dbReference>
<proteinExistence type="predicted"/>
<evidence type="ECO:0000313" key="2">
    <source>
        <dbReference type="EMBL" id="MBR0600187.1"/>
    </source>
</evidence>
<gene>
    <name evidence="2" type="ORF">KCX82_20080</name>
</gene>
<dbReference type="CDD" id="cd07731">
    <property type="entry name" value="ComA-like_MBL-fold"/>
    <property type="match status" value="1"/>
</dbReference>
<dbReference type="Proteomes" id="UP000675664">
    <property type="component" value="Unassembled WGS sequence"/>
</dbReference>
<accession>A0A8J8B3Y0</accession>
<dbReference type="InterPro" id="IPR036866">
    <property type="entry name" value="RibonucZ/Hydroxyglut_hydro"/>
</dbReference>
<dbReference type="InterPro" id="IPR052159">
    <property type="entry name" value="Competence_DNA_uptake"/>
</dbReference>
<dbReference type="RefSeq" id="WP_227020301.1">
    <property type="nucleotide sequence ID" value="NZ_JAGSND010000022.1"/>
</dbReference>
<dbReference type="PANTHER" id="PTHR30619">
    <property type="entry name" value="DNA INTERNALIZATION/COMPETENCE PROTEIN COMEC/REC2"/>
    <property type="match status" value="1"/>
</dbReference>
<keyword evidence="3" id="KW-1185">Reference proteome</keyword>
<dbReference type="InterPro" id="IPR035681">
    <property type="entry name" value="ComA-like_MBL"/>
</dbReference>
<protein>
    <submittedName>
        <fullName evidence="2">MBL fold metallo-hydrolase</fullName>
    </submittedName>
</protein>
<dbReference type="SUPFAM" id="SSF56281">
    <property type="entry name" value="Metallo-hydrolase/oxidoreductase"/>
    <property type="match status" value="1"/>
</dbReference>
<dbReference type="SMART" id="SM00849">
    <property type="entry name" value="Lactamase_B"/>
    <property type="match status" value="1"/>
</dbReference>
<comment type="caution">
    <text evidence="2">The sequence shown here is derived from an EMBL/GenBank/DDBJ whole genome shotgun (WGS) entry which is preliminary data.</text>
</comment>
<dbReference type="PANTHER" id="PTHR30619:SF1">
    <property type="entry name" value="RECOMBINATION PROTEIN 2"/>
    <property type="match status" value="1"/>
</dbReference>
<dbReference type="Pfam" id="PF00753">
    <property type="entry name" value="Lactamase_B"/>
    <property type="match status" value="1"/>
</dbReference>
<organism evidence="2 3">
    <name type="scientific">Sinanaerobacter chloroacetimidivorans</name>
    <dbReference type="NCBI Taxonomy" id="2818044"/>
    <lineage>
        <taxon>Bacteria</taxon>
        <taxon>Bacillati</taxon>
        <taxon>Bacillota</taxon>
        <taxon>Clostridia</taxon>
        <taxon>Peptostreptococcales</taxon>
        <taxon>Anaerovoracaceae</taxon>
        <taxon>Sinanaerobacter</taxon>
    </lineage>
</organism>
<reference evidence="2" key="2">
    <citation type="submission" date="2021-04" db="EMBL/GenBank/DDBJ databases">
        <authorList>
            <person name="Liu J."/>
        </authorList>
    </citation>
    <scope>NUCLEOTIDE SEQUENCE</scope>
    <source>
        <strain evidence="2">BAD-6</strain>
    </source>
</reference>
<feature type="domain" description="Metallo-beta-lactamase" evidence="1">
    <location>
        <begin position="10"/>
        <end position="264"/>
    </location>
</feature>
<evidence type="ECO:0000259" key="1">
    <source>
        <dbReference type="SMART" id="SM00849"/>
    </source>
</evidence>